<dbReference type="InterPro" id="IPR024060">
    <property type="entry name" value="Ureidoglycolate_lyase_dom_sf"/>
</dbReference>
<evidence type="ECO:0000313" key="7">
    <source>
        <dbReference type="EMBL" id="KAG2217919.1"/>
    </source>
</evidence>
<gene>
    <name evidence="7" type="ORF">INT45_012582</name>
</gene>
<dbReference type="OrthoDB" id="10266039at2759"/>
<dbReference type="InterPro" id="IPR007247">
    <property type="entry name" value="Ureidogly_lyase"/>
</dbReference>
<dbReference type="Gene3D" id="2.60.120.480">
    <property type="entry name" value="Ureidoglycolate hydrolase"/>
    <property type="match status" value="1"/>
</dbReference>
<evidence type="ECO:0000256" key="3">
    <source>
        <dbReference type="ARBA" id="ARBA00022631"/>
    </source>
</evidence>
<feature type="domain" description="Allantoicase" evidence="6">
    <location>
        <begin position="27"/>
        <end position="173"/>
    </location>
</feature>
<dbReference type="Pfam" id="PF04115">
    <property type="entry name" value="Ureidogly_lyase"/>
    <property type="match status" value="1"/>
</dbReference>
<dbReference type="GO" id="GO:0000256">
    <property type="term" value="P:allantoin catabolic process"/>
    <property type="evidence" value="ECO:0007669"/>
    <property type="project" value="InterPro"/>
</dbReference>
<reference evidence="7 8" key="1">
    <citation type="submission" date="2020-12" db="EMBL/GenBank/DDBJ databases">
        <title>Metabolic potential, ecology and presence of endohyphal bacteria is reflected in genomic diversity of Mucoromycotina.</title>
        <authorList>
            <person name="Muszewska A."/>
            <person name="Okrasinska A."/>
            <person name="Steczkiewicz K."/>
            <person name="Drgas O."/>
            <person name="Orlowska M."/>
            <person name="Perlinska-Lenart U."/>
            <person name="Aleksandrzak-Piekarczyk T."/>
            <person name="Szatraj K."/>
            <person name="Zielenkiewicz U."/>
            <person name="Pilsyk S."/>
            <person name="Malc E."/>
            <person name="Mieczkowski P."/>
            <person name="Kruszewska J.S."/>
            <person name="Biernat P."/>
            <person name="Pawlowska J."/>
        </authorList>
    </citation>
    <scope>NUCLEOTIDE SEQUENCE [LARGE SCALE GENOMIC DNA]</scope>
    <source>
        <strain evidence="7 8">CBS 142.35</strain>
    </source>
</reference>
<keyword evidence="8" id="KW-1185">Reference proteome</keyword>
<evidence type="ECO:0000256" key="2">
    <source>
        <dbReference type="ARBA" id="ARBA00011738"/>
    </source>
</evidence>
<dbReference type="GO" id="GO:0006144">
    <property type="term" value="P:purine nucleobase metabolic process"/>
    <property type="evidence" value="ECO:0007669"/>
    <property type="project" value="UniProtKB-KW"/>
</dbReference>
<dbReference type="GO" id="GO:0004037">
    <property type="term" value="F:allantoicase activity"/>
    <property type="evidence" value="ECO:0007669"/>
    <property type="project" value="InterPro"/>
</dbReference>
<comment type="caution">
    <text evidence="7">The sequence shown here is derived from an EMBL/GenBank/DDBJ whole genome shotgun (WGS) entry which is preliminary data.</text>
</comment>
<dbReference type="SUPFAM" id="SSF51182">
    <property type="entry name" value="RmlC-like cupins"/>
    <property type="match status" value="1"/>
</dbReference>
<evidence type="ECO:0000259" key="6">
    <source>
        <dbReference type="Pfam" id="PF03561"/>
    </source>
</evidence>
<evidence type="ECO:0000256" key="1">
    <source>
        <dbReference type="ARBA" id="ARBA00009242"/>
    </source>
</evidence>
<dbReference type="GO" id="GO:0050385">
    <property type="term" value="F:ureidoglycolate lyase activity"/>
    <property type="evidence" value="ECO:0007669"/>
    <property type="project" value="UniProtKB-EC"/>
</dbReference>
<dbReference type="GO" id="GO:0004848">
    <property type="term" value="F:ureidoglycolate hydrolase activity"/>
    <property type="evidence" value="ECO:0007669"/>
    <property type="project" value="InterPro"/>
</dbReference>
<comment type="catalytic activity">
    <reaction evidence="5">
        <text>(S)-ureidoglycolate = urea + glyoxylate</text>
        <dbReference type="Rhea" id="RHEA:11304"/>
        <dbReference type="ChEBI" id="CHEBI:16199"/>
        <dbReference type="ChEBI" id="CHEBI:36655"/>
        <dbReference type="ChEBI" id="CHEBI:57296"/>
        <dbReference type="EC" id="4.3.2.3"/>
    </reaction>
</comment>
<dbReference type="PANTHER" id="PTHR12045:SF3">
    <property type="entry name" value="INACTIVE ALLANTOICASE-RELATED"/>
    <property type="match status" value="1"/>
</dbReference>
<dbReference type="InterPro" id="IPR005164">
    <property type="entry name" value="Allantoicase"/>
</dbReference>
<dbReference type="InterPro" id="IPR008979">
    <property type="entry name" value="Galactose-bd-like_sf"/>
</dbReference>
<dbReference type="Proteomes" id="UP000646827">
    <property type="component" value="Unassembled WGS sequence"/>
</dbReference>
<dbReference type="InterPro" id="IPR015908">
    <property type="entry name" value="Allantoicase_dom"/>
</dbReference>
<protein>
    <recommendedName>
        <fullName evidence="6">Allantoicase domain-containing protein</fullName>
    </recommendedName>
</protein>
<sequence length="527" mass="58342">MVYKRIEYEDLKANLGQYVDLATSAMGGSIVAVTDEFFAPATRMISPTPALHAPGKHCETGHWMDGWETKRHNRSYDWCIVKLGVSGSIRGFDIDTSWFTGNQAPAASVDAAFIPEGGNIDDAQWVEILPRVDLPPTCHNVFVLEKETAVYTHVRINNHPDGGIARFRVYGQVTPQWSQNINEVVDLAFVGNGGRVVYATNEHYAPANNVLLPGNGENADDGWQTKRSRIPGHSDQIVIKLGDKGHIFKIELDTTHFKGNYPDKFKVEGTNTNNEIPSNDAEWTTILTPSSTGPHSQFYFDAIHHDQVYSHARVSIIPDGGFKRVRLYGIRQGGQIPSLPLSNFPFSSIIAEPLTAEKYAPFGEVIEARQTNKVTSANQGTASKHHHVAKVTNAFPNNSGKVNLCVFRSAPTKQLPFVVKMFERHPYSSQQFIPMTHGQTRGYLVVVCLNKEDGSPDLSTIRAFVASPTQGISYRQGVWHHPMVTLDGVTDFACLVHENDVDNDNCQEAYVDKVIVHVPGFHGNAKI</sequence>
<evidence type="ECO:0000256" key="5">
    <source>
        <dbReference type="ARBA" id="ARBA00047684"/>
    </source>
</evidence>
<proteinExistence type="inferred from homology"/>
<dbReference type="Pfam" id="PF03561">
    <property type="entry name" value="Allantoicase"/>
    <property type="match status" value="2"/>
</dbReference>
<dbReference type="Gene3D" id="2.60.120.260">
    <property type="entry name" value="Galactose-binding domain-like"/>
    <property type="match status" value="2"/>
</dbReference>
<dbReference type="AlphaFoldDB" id="A0A8H7RU99"/>
<dbReference type="CDD" id="cd20298">
    <property type="entry name" value="cupin_UAH"/>
    <property type="match status" value="1"/>
</dbReference>
<dbReference type="EMBL" id="JAEPRB010000263">
    <property type="protein sequence ID" value="KAG2217919.1"/>
    <property type="molecule type" value="Genomic_DNA"/>
</dbReference>
<dbReference type="InterPro" id="IPR011051">
    <property type="entry name" value="RmlC_Cupin_sf"/>
</dbReference>
<comment type="similarity">
    <text evidence="1">Belongs to the allantoicase family.</text>
</comment>
<dbReference type="HAMAP" id="MF_00813">
    <property type="entry name" value="Allantoicase"/>
    <property type="match status" value="1"/>
</dbReference>
<evidence type="ECO:0000256" key="4">
    <source>
        <dbReference type="ARBA" id="ARBA00023239"/>
    </source>
</evidence>
<accession>A0A8H7RU99</accession>
<keyword evidence="4" id="KW-0456">Lyase</keyword>
<name>A0A8H7RU99_9FUNG</name>
<organism evidence="7 8">
    <name type="scientific">Circinella minor</name>
    <dbReference type="NCBI Taxonomy" id="1195481"/>
    <lineage>
        <taxon>Eukaryota</taxon>
        <taxon>Fungi</taxon>
        <taxon>Fungi incertae sedis</taxon>
        <taxon>Mucoromycota</taxon>
        <taxon>Mucoromycotina</taxon>
        <taxon>Mucoromycetes</taxon>
        <taxon>Mucorales</taxon>
        <taxon>Lichtheimiaceae</taxon>
        <taxon>Circinella</taxon>
    </lineage>
</organism>
<dbReference type="InterPro" id="IPR047233">
    <property type="entry name" value="UAH_cupin"/>
</dbReference>
<dbReference type="NCBIfam" id="TIGR02961">
    <property type="entry name" value="allantoicase"/>
    <property type="match status" value="1"/>
</dbReference>
<comment type="subunit">
    <text evidence="2">Homodimer.</text>
</comment>
<evidence type="ECO:0000313" key="8">
    <source>
        <dbReference type="Proteomes" id="UP000646827"/>
    </source>
</evidence>
<keyword evidence="3" id="KW-0659">Purine metabolism</keyword>
<dbReference type="SUPFAM" id="SSF49785">
    <property type="entry name" value="Galactose-binding domain-like"/>
    <property type="match status" value="2"/>
</dbReference>
<feature type="domain" description="Allantoicase" evidence="6">
    <location>
        <begin position="193"/>
        <end position="330"/>
    </location>
</feature>
<dbReference type="PANTHER" id="PTHR12045">
    <property type="entry name" value="ALLANTOICASE"/>
    <property type="match status" value="1"/>
</dbReference>